<evidence type="ECO:0000256" key="10">
    <source>
        <dbReference type="ARBA" id="ARBA00048977"/>
    </source>
</evidence>
<gene>
    <name evidence="14" type="ORF">BJ878DRAFT_491367</name>
</gene>
<dbReference type="PROSITE" id="PS00108">
    <property type="entry name" value="PROTEIN_KINASE_ST"/>
    <property type="match status" value="1"/>
</dbReference>
<feature type="region of interest" description="Disordered" evidence="12">
    <location>
        <begin position="326"/>
        <end position="372"/>
    </location>
</feature>
<comment type="catalytic activity">
    <reaction evidence="9">
        <text>L-threonyl-[protein] + ATP = O-phospho-L-threonyl-[protein] + ADP + H(+)</text>
        <dbReference type="Rhea" id="RHEA:46608"/>
        <dbReference type="Rhea" id="RHEA-COMP:11060"/>
        <dbReference type="Rhea" id="RHEA-COMP:11605"/>
        <dbReference type="ChEBI" id="CHEBI:15378"/>
        <dbReference type="ChEBI" id="CHEBI:30013"/>
        <dbReference type="ChEBI" id="CHEBI:30616"/>
        <dbReference type="ChEBI" id="CHEBI:61977"/>
        <dbReference type="ChEBI" id="CHEBI:456216"/>
        <dbReference type="EC" id="2.7.11.1"/>
    </reaction>
    <physiologicalReaction direction="left-to-right" evidence="9">
        <dbReference type="Rhea" id="RHEA:46609"/>
    </physiologicalReaction>
</comment>
<dbReference type="GO" id="GO:0017148">
    <property type="term" value="P:negative regulation of translation"/>
    <property type="evidence" value="ECO:0007669"/>
    <property type="project" value="UniProtKB-KW"/>
</dbReference>
<comment type="caution">
    <text evidence="14">The sequence shown here is derived from an EMBL/GenBank/DDBJ whole genome shotgun (WGS) entry which is preliminary data.</text>
</comment>
<keyword evidence="15" id="KW-1185">Reference proteome</keyword>
<dbReference type="PROSITE" id="PS00107">
    <property type="entry name" value="PROTEIN_KINASE_ATP"/>
    <property type="match status" value="1"/>
</dbReference>
<evidence type="ECO:0000256" key="5">
    <source>
        <dbReference type="ARBA" id="ARBA00022777"/>
    </source>
</evidence>
<dbReference type="Gene3D" id="3.30.200.20">
    <property type="entry name" value="Phosphorylase Kinase, domain 1"/>
    <property type="match status" value="1"/>
</dbReference>
<dbReference type="PANTHER" id="PTHR11042">
    <property type="entry name" value="EUKARYOTIC TRANSLATION INITIATION FACTOR 2-ALPHA KINASE EIF2-ALPHA KINASE -RELATED"/>
    <property type="match status" value="1"/>
</dbReference>
<dbReference type="Pfam" id="PF00069">
    <property type="entry name" value="Pkinase"/>
    <property type="match status" value="2"/>
</dbReference>
<dbReference type="SUPFAM" id="SSF56112">
    <property type="entry name" value="Protein kinase-like (PK-like)"/>
    <property type="match status" value="1"/>
</dbReference>
<evidence type="ECO:0000256" key="9">
    <source>
        <dbReference type="ARBA" id="ARBA00048659"/>
    </source>
</evidence>
<evidence type="ECO:0000256" key="6">
    <source>
        <dbReference type="ARBA" id="ARBA00022840"/>
    </source>
</evidence>
<dbReference type="GO" id="GO:0005737">
    <property type="term" value="C:cytoplasm"/>
    <property type="evidence" value="ECO:0007669"/>
    <property type="project" value="TreeGrafter"/>
</dbReference>
<keyword evidence="2" id="KW-0723">Serine/threonine-protein kinase</keyword>
<feature type="binding site" evidence="11">
    <location>
        <position position="207"/>
    </location>
    <ligand>
        <name>ATP</name>
        <dbReference type="ChEBI" id="CHEBI:30616"/>
    </ligand>
</feature>
<keyword evidence="6 11" id="KW-0067">ATP-binding</keyword>
<organism evidence="14 15">
    <name type="scientific">Calycina marina</name>
    <dbReference type="NCBI Taxonomy" id="1763456"/>
    <lineage>
        <taxon>Eukaryota</taxon>
        <taxon>Fungi</taxon>
        <taxon>Dikarya</taxon>
        <taxon>Ascomycota</taxon>
        <taxon>Pezizomycotina</taxon>
        <taxon>Leotiomycetes</taxon>
        <taxon>Helotiales</taxon>
        <taxon>Pezizellaceae</taxon>
        <taxon>Calycina</taxon>
    </lineage>
</organism>
<dbReference type="Proteomes" id="UP000887226">
    <property type="component" value="Unassembled WGS sequence"/>
</dbReference>
<dbReference type="InterPro" id="IPR008271">
    <property type="entry name" value="Ser/Thr_kinase_AS"/>
</dbReference>
<evidence type="ECO:0000256" key="3">
    <source>
        <dbReference type="ARBA" id="ARBA00022679"/>
    </source>
</evidence>
<accession>A0A9P7Z9F4</accession>
<evidence type="ECO:0000256" key="7">
    <source>
        <dbReference type="ARBA" id="ARBA00023193"/>
    </source>
</evidence>
<dbReference type="OrthoDB" id="1405469at2759"/>
<dbReference type="Gene3D" id="1.10.510.10">
    <property type="entry name" value="Transferase(Phosphotransferase) domain 1"/>
    <property type="match status" value="1"/>
</dbReference>
<feature type="compositionally biased region" description="Polar residues" evidence="12">
    <location>
        <begin position="11"/>
        <end position="36"/>
    </location>
</feature>
<feature type="region of interest" description="Disordered" evidence="12">
    <location>
        <begin position="1"/>
        <end position="36"/>
    </location>
</feature>
<evidence type="ECO:0000313" key="15">
    <source>
        <dbReference type="Proteomes" id="UP000887226"/>
    </source>
</evidence>
<keyword evidence="7" id="KW-0652">Protein synthesis inhibitor</keyword>
<keyword evidence="4 11" id="KW-0547">Nucleotide-binding</keyword>
<feature type="compositionally biased region" description="Low complexity" evidence="12">
    <location>
        <begin position="1"/>
        <end position="10"/>
    </location>
</feature>
<dbReference type="SMART" id="SM00220">
    <property type="entry name" value="S_TKc"/>
    <property type="match status" value="1"/>
</dbReference>
<feature type="domain" description="Protein kinase" evidence="13">
    <location>
        <begin position="177"/>
        <end position="602"/>
    </location>
</feature>
<evidence type="ECO:0000256" key="11">
    <source>
        <dbReference type="PROSITE-ProRule" id="PRU10141"/>
    </source>
</evidence>
<evidence type="ECO:0000256" key="4">
    <source>
        <dbReference type="ARBA" id="ARBA00022741"/>
    </source>
</evidence>
<sequence>MSKSMNSSSSTFQKSVKKSSNPEDVTSPTSSRMHTSQLARLGNQSMTQGELQSISFLALIEQRCKTQAAEIFGLPESHPKVTQLAPKLFKEMAAKLEKAGLIPNEMATTPELEPVRAQYMNYFDDTLRTMAIQHAGPSALGRPISHSNYPLTLNFPSLSLSGDRSSKLSNSTYSKEYRQICLLGKGGFGSVYRALNHLEDREYAIKKIVITAERLHALNEQNRVEKLFSEVRALAKLGHPNIVRYHHTWIEFVPASMRQIEEMGQSSSYIYRSSSGDQTNSSVVEPGIEDLRLDAERDLLEGSQMAYQPAATSSMDYSDIFEREGTEEANMSRQVSVSTQPSKATEALILSPPRAEPIDPSISSADEEVSRSDPGGFDAVIYIKMGLYPMTLEDYIWPDQQSDAQINHCFHTLPAACILLAILNGVEYIHKQRLVHRDLKPSNVFLSVHRGTSSASGEVINTANCKDCDNGDVERVSLTPYIGDFGLVAKLDEIPGPENEGQPTSIALLASTDTHQPGTRFYHPASWRTVDPKLDVYSLGVIAFELVYKFGTKSERSIVLEKVGGGVFPVDFKGHELEEGIKKMLCNSTKERWSCTEVRAWLQDIITRYETEAILD</sequence>
<dbReference type="EMBL" id="MU253765">
    <property type="protein sequence ID" value="KAG9247701.1"/>
    <property type="molecule type" value="Genomic_DNA"/>
</dbReference>
<dbReference type="PROSITE" id="PS50011">
    <property type="entry name" value="PROTEIN_KINASE_DOM"/>
    <property type="match status" value="1"/>
</dbReference>
<evidence type="ECO:0000313" key="14">
    <source>
        <dbReference type="EMBL" id="KAG9247701.1"/>
    </source>
</evidence>
<evidence type="ECO:0000256" key="12">
    <source>
        <dbReference type="SAM" id="MobiDB-lite"/>
    </source>
</evidence>
<dbReference type="InterPro" id="IPR050339">
    <property type="entry name" value="CC_SR_Kinase"/>
</dbReference>
<dbReference type="GO" id="GO:0005634">
    <property type="term" value="C:nucleus"/>
    <property type="evidence" value="ECO:0007669"/>
    <property type="project" value="TreeGrafter"/>
</dbReference>
<comment type="catalytic activity">
    <reaction evidence="10">
        <text>L-seryl-[protein] + ATP = O-phospho-L-seryl-[protein] + ADP + H(+)</text>
        <dbReference type="Rhea" id="RHEA:17989"/>
        <dbReference type="Rhea" id="RHEA-COMP:9863"/>
        <dbReference type="Rhea" id="RHEA-COMP:11604"/>
        <dbReference type="ChEBI" id="CHEBI:15378"/>
        <dbReference type="ChEBI" id="CHEBI:29999"/>
        <dbReference type="ChEBI" id="CHEBI:30616"/>
        <dbReference type="ChEBI" id="CHEBI:83421"/>
        <dbReference type="ChEBI" id="CHEBI:456216"/>
        <dbReference type="EC" id="2.7.11.1"/>
    </reaction>
    <physiologicalReaction direction="left-to-right" evidence="10">
        <dbReference type="Rhea" id="RHEA:17990"/>
    </physiologicalReaction>
</comment>
<dbReference type="AlphaFoldDB" id="A0A9P7Z9F4"/>
<dbReference type="GO" id="GO:0005524">
    <property type="term" value="F:ATP binding"/>
    <property type="evidence" value="ECO:0007669"/>
    <property type="project" value="UniProtKB-UniRule"/>
</dbReference>
<reference evidence="14" key="1">
    <citation type="journal article" date="2021" name="IMA Fungus">
        <title>Genomic characterization of three marine fungi, including Emericellopsis atlantica sp. nov. with signatures of a generalist lifestyle and marine biomass degradation.</title>
        <authorList>
            <person name="Hagestad O.C."/>
            <person name="Hou L."/>
            <person name="Andersen J.H."/>
            <person name="Hansen E.H."/>
            <person name="Altermark B."/>
            <person name="Li C."/>
            <person name="Kuhnert E."/>
            <person name="Cox R.J."/>
            <person name="Crous P.W."/>
            <person name="Spatafora J.W."/>
            <person name="Lail K."/>
            <person name="Amirebrahimi M."/>
            <person name="Lipzen A."/>
            <person name="Pangilinan J."/>
            <person name="Andreopoulos W."/>
            <person name="Hayes R.D."/>
            <person name="Ng V."/>
            <person name="Grigoriev I.V."/>
            <person name="Jackson S.A."/>
            <person name="Sutton T.D.S."/>
            <person name="Dobson A.D.W."/>
            <person name="Rama T."/>
        </authorList>
    </citation>
    <scope>NUCLEOTIDE SEQUENCE</scope>
    <source>
        <strain evidence="14">TRa3180A</strain>
    </source>
</reference>
<evidence type="ECO:0000259" key="13">
    <source>
        <dbReference type="PROSITE" id="PS50011"/>
    </source>
</evidence>
<dbReference type="InterPro" id="IPR000719">
    <property type="entry name" value="Prot_kinase_dom"/>
</dbReference>
<evidence type="ECO:0000256" key="1">
    <source>
        <dbReference type="ARBA" id="ARBA00012513"/>
    </source>
</evidence>
<keyword evidence="5 14" id="KW-0418">Kinase</keyword>
<protein>
    <recommendedName>
        <fullName evidence="1">non-specific serine/threonine protein kinase</fullName>
        <ecNumber evidence="1">2.7.11.1</ecNumber>
    </recommendedName>
</protein>
<name>A0A9P7Z9F4_9HELO</name>
<evidence type="ECO:0000256" key="2">
    <source>
        <dbReference type="ARBA" id="ARBA00022527"/>
    </source>
</evidence>
<evidence type="ECO:0000256" key="8">
    <source>
        <dbReference type="ARBA" id="ARBA00037982"/>
    </source>
</evidence>
<dbReference type="InterPro" id="IPR017441">
    <property type="entry name" value="Protein_kinase_ATP_BS"/>
</dbReference>
<dbReference type="InterPro" id="IPR011009">
    <property type="entry name" value="Kinase-like_dom_sf"/>
</dbReference>
<dbReference type="GO" id="GO:0004694">
    <property type="term" value="F:eukaryotic translation initiation factor 2alpha kinase activity"/>
    <property type="evidence" value="ECO:0007669"/>
    <property type="project" value="TreeGrafter"/>
</dbReference>
<keyword evidence="3" id="KW-0808">Transferase</keyword>
<proteinExistence type="inferred from homology"/>
<dbReference type="PANTHER" id="PTHR11042:SF160">
    <property type="entry name" value="EUKARYOTIC TRANSLATION INITIATION FACTOR 2-ALPHA KINASE 1"/>
    <property type="match status" value="1"/>
</dbReference>
<comment type="similarity">
    <text evidence="8">Belongs to the protein kinase superfamily. Ser/Thr protein kinase family. GCN2 subfamily.</text>
</comment>
<dbReference type="EC" id="2.7.11.1" evidence="1"/>
<feature type="compositionally biased region" description="Polar residues" evidence="12">
    <location>
        <begin position="329"/>
        <end position="343"/>
    </location>
</feature>